<feature type="domain" description="Ig-like" evidence="4">
    <location>
        <begin position="3748"/>
        <end position="3837"/>
    </location>
</feature>
<feature type="domain" description="Ig-like" evidence="4">
    <location>
        <begin position="1876"/>
        <end position="1960"/>
    </location>
</feature>
<dbReference type="FunFam" id="2.60.40.10:FF:000022">
    <property type="entry name" value="Cardiac titin"/>
    <property type="match status" value="37"/>
</dbReference>
<dbReference type="GO" id="GO:0003007">
    <property type="term" value="P:heart morphogenesis"/>
    <property type="evidence" value="ECO:0007669"/>
    <property type="project" value="UniProtKB-ARBA"/>
</dbReference>
<feature type="domain" description="Ig-like" evidence="4">
    <location>
        <begin position="5282"/>
        <end position="5371"/>
    </location>
</feature>
<comment type="caution">
    <text evidence="5">The sequence shown here is derived from an EMBL/GenBank/DDBJ whole genome shotgun (WGS) entry which is preliminary data.</text>
</comment>
<feature type="domain" description="Ig-like" evidence="4">
    <location>
        <begin position="3373"/>
        <end position="3462"/>
    </location>
</feature>
<feature type="domain" description="Ig-like" evidence="4">
    <location>
        <begin position="4434"/>
        <end position="4523"/>
    </location>
</feature>
<evidence type="ECO:0000256" key="3">
    <source>
        <dbReference type="SAM" id="MobiDB-lite"/>
    </source>
</evidence>
<keyword evidence="1" id="KW-1015">Disulfide bond</keyword>
<dbReference type="InterPro" id="IPR003598">
    <property type="entry name" value="Ig_sub2"/>
</dbReference>
<dbReference type="CDD" id="cd00096">
    <property type="entry name" value="Ig"/>
    <property type="match status" value="13"/>
</dbReference>
<feature type="domain" description="Ig-like" evidence="4">
    <location>
        <begin position="4907"/>
        <end position="4996"/>
    </location>
</feature>
<feature type="domain" description="Ig-like" evidence="4">
    <location>
        <begin position="3965"/>
        <end position="4054"/>
    </location>
</feature>
<keyword evidence="2" id="KW-0393">Immunoglobulin domain</keyword>
<dbReference type="InterPro" id="IPR003599">
    <property type="entry name" value="Ig_sub"/>
</dbReference>
<feature type="domain" description="Ig-like" evidence="4">
    <location>
        <begin position="3656"/>
        <end position="3744"/>
    </location>
</feature>
<organism evidence="5 6">
    <name type="scientific">Eschrichtius robustus</name>
    <name type="common">California gray whale</name>
    <name type="synonym">Eschrichtius gibbosus</name>
    <dbReference type="NCBI Taxonomy" id="9764"/>
    <lineage>
        <taxon>Eukaryota</taxon>
        <taxon>Metazoa</taxon>
        <taxon>Chordata</taxon>
        <taxon>Craniata</taxon>
        <taxon>Vertebrata</taxon>
        <taxon>Euteleostomi</taxon>
        <taxon>Mammalia</taxon>
        <taxon>Eutheria</taxon>
        <taxon>Laurasiatheria</taxon>
        <taxon>Artiodactyla</taxon>
        <taxon>Whippomorpha</taxon>
        <taxon>Cetacea</taxon>
        <taxon>Mysticeti</taxon>
        <taxon>Eschrichtiidae</taxon>
        <taxon>Eschrichtius</taxon>
    </lineage>
</organism>
<dbReference type="PROSITE" id="PS50835">
    <property type="entry name" value="IG_LIKE"/>
    <property type="match status" value="50"/>
</dbReference>
<accession>A0AB34H8U5</accession>
<dbReference type="Proteomes" id="UP001159641">
    <property type="component" value="Unassembled WGS sequence"/>
</dbReference>
<feature type="domain" description="Ig-like" evidence="4">
    <location>
        <begin position="2531"/>
        <end position="2619"/>
    </location>
</feature>
<feature type="compositionally biased region" description="Basic and acidic residues" evidence="3">
    <location>
        <begin position="1067"/>
        <end position="1089"/>
    </location>
</feature>
<feature type="domain" description="Ig-like" evidence="4">
    <location>
        <begin position="2341"/>
        <end position="2430"/>
    </location>
</feature>
<feature type="domain" description="Ig-like" evidence="4">
    <location>
        <begin position="4531"/>
        <end position="4619"/>
    </location>
</feature>
<feature type="domain" description="Ig-like" evidence="4">
    <location>
        <begin position="3186"/>
        <end position="3276"/>
    </location>
</feature>
<reference evidence="5 6" key="1">
    <citation type="submission" date="2022-11" db="EMBL/GenBank/DDBJ databases">
        <title>Whole genome sequence of Eschrichtius robustus ER-17-0199.</title>
        <authorList>
            <person name="Bruniche-Olsen A."/>
            <person name="Black A.N."/>
            <person name="Fields C.J."/>
            <person name="Walden K."/>
            <person name="Dewoody J.A."/>
        </authorList>
    </citation>
    <scope>NUCLEOTIDE SEQUENCE [LARGE SCALE GENOMIC DNA]</scope>
    <source>
        <strain evidence="5">ER-17-0199</strain>
        <tissue evidence="5">Blubber</tissue>
    </source>
</reference>
<dbReference type="InterPro" id="IPR013098">
    <property type="entry name" value="Ig_I-set"/>
</dbReference>
<feature type="domain" description="Ig-like" evidence="4">
    <location>
        <begin position="5190"/>
        <end position="5278"/>
    </location>
</feature>
<dbReference type="SMART" id="SM00409">
    <property type="entry name" value="IG"/>
    <property type="match status" value="50"/>
</dbReference>
<feature type="domain" description="Ig-like" evidence="4">
    <location>
        <begin position="4059"/>
        <end position="4147"/>
    </location>
</feature>
<feature type="domain" description="Ig-like" evidence="4">
    <location>
        <begin position="4245"/>
        <end position="4336"/>
    </location>
</feature>
<dbReference type="SMART" id="SM00408">
    <property type="entry name" value="IGc2"/>
    <property type="match status" value="50"/>
</dbReference>
<dbReference type="FunFam" id="2.60.40.10:FF:002231">
    <property type="entry name" value="Titin, isoform CRA_a"/>
    <property type="match status" value="1"/>
</dbReference>
<feature type="domain" description="Ig-like" evidence="4">
    <location>
        <begin position="3093"/>
        <end position="3183"/>
    </location>
</feature>
<feature type="domain" description="Ig-like" evidence="4">
    <location>
        <begin position="2061"/>
        <end position="2139"/>
    </location>
</feature>
<dbReference type="SMART" id="SM00406">
    <property type="entry name" value="IGv"/>
    <property type="match status" value="19"/>
</dbReference>
<feature type="domain" description="Ig-like" evidence="4">
    <location>
        <begin position="2438"/>
        <end position="2526"/>
    </location>
</feature>
<feature type="domain" description="Ig-like" evidence="4">
    <location>
        <begin position="38"/>
        <end position="115"/>
    </location>
</feature>
<dbReference type="InterPro" id="IPR013106">
    <property type="entry name" value="Ig_V-set"/>
</dbReference>
<proteinExistence type="predicted"/>
<feature type="domain" description="Ig-like" evidence="4">
    <location>
        <begin position="4626"/>
        <end position="4715"/>
    </location>
</feature>
<feature type="region of interest" description="Disordered" evidence="3">
    <location>
        <begin position="1059"/>
        <end position="1095"/>
    </location>
</feature>
<feature type="domain" description="Ig-like" evidence="4">
    <location>
        <begin position="5097"/>
        <end position="5185"/>
    </location>
</feature>
<dbReference type="EMBL" id="JAIQCJ010001602">
    <property type="protein sequence ID" value="KAJ8788613.1"/>
    <property type="molecule type" value="Genomic_DNA"/>
</dbReference>
<dbReference type="Pfam" id="PF07679">
    <property type="entry name" value="I-set"/>
    <property type="match status" value="50"/>
</dbReference>
<dbReference type="PANTHER" id="PTHR47633">
    <property type="entry name" value="IMMUNOGLOBULIN"/>
    <property type="match status" value="1"/>
</dbReference>
<feature type="domain" description="Ig-like" evidence="4">
    <location>
        <begin position="2811"/>
        <end position="2889"/>
    </location>
</feature>
<feature type="domain" description="Ig-like" evidence="4">
    <location>
        <begin position="1500"/>
        <end position="1589"/>
    </location>
</feature>
<feature type="domain" description="Ig-like" evidence="4">
    <location>
        <begin position="3466"/>
        <end position="3557"/>
    </location>
</feature>
<feature type="domain" description="Ig-like" evidence="4">
    <location>
        <begin position="3841"/>
        <end position="3929"/>
    </location>
</feature>
<feature type="domain" description="Ig-like" evidence="4">
    <location>
        <begin position="2624"/>
        <end position="2713"/>
    </location>
</feature>
<feature type="domain" description="Ig-like" evidence="4">
    <location>
        <begin position="1594"/>
        <end position="1670"/>
    </location>
</feature>
<dbReference type="SUPFAM" id="SSF48726">
    <property type="entry name" value="Immunoglobulin"/>
    <property type="match status" value="50"/>
</dbReference>
<feature type="domain" description="Ig-like" evidence="4">
    <location>
        <begin position="336"/>
        <end position="426"/>
    </location>
</feature>
<dbReference type="FunFam" id="2.60.40.10:FF:000218">
    <property type="entry name" value="titin isoform X1"/>
    <property type="match status" value="4"/>
</dbReference>
<dbReference type="PANTHER" id="PTHR47633:SF13">
    <property type="entry name" value="MYOPALLADIN"/>
    <property type="match status" value="1"/>
</dbReference>
<feature type="domain" description="Ig-like" evidence="4">
    <location>
        <begin position="4814"/>
        <end position="4902"/>
    </location>
</feature>
<feature type="domain" description="Ig-like" evidence="4">
    <location>
        <begin position="2903"/>
        <end position="2992"/>
    </location>
</feature>
<dbReference type="Gene3D" id="2.60.40.10">
    <property type="entry name" value="Immunoglobulins"/>
    <property type="match status" value="50"/>
</dbReference>
<evidence type="ECO:0000313" key="5">
    <source>
        <dbReference type="EMBL" id="KAJ8788613.1"/>
    </source>
</evidence>
<feature type="domain" description="Ig-like" evidence="4">
    <location>
        <begin position="1686"/>
        <end position="1772"/>
    </location>
</feature>
<feature type="domain" description="Ig-like" evidence="4">
    <location>
        <begin position="3280"/>
        <end position="3370"/>
    </location>
</feature>
<feature type="domain" description="Ig-like" evidence="4">
    <location>
        <begin position="2249"/>
        <end position="2337"/>
    </location>
</feature>
<feature type="domain" description="Ig-like" evidence="4">
    <location>
        <begin position="1204"/>
        <end position="1292"/>
    </location>
</feature>
<feature type="domain" description="Ig-like" evidence="4">
    <location>
        <begin position="1299"/>
        <end position="1387"/>
    </location>
</feature>
<evidence type="ECO:0000256" key="2">
    <source>
        <dbReference type="ARBA" id="ARBA00023319"/>
    </source>
</evidence>
<feature type="domain" description="Ig-like" evidence="4">
    <location>
        <begin position="1969"/>
        <end position="2057"/>
    </location>
</feature>
<dbReference type="FunFam" id="2.60.40.10:FF:001804">
    <property type="entry name" value="Titin, isoform CRA_a"/>
    <property type="match status" value="1"/>
</dbReference>
<dbReference type="GO" id="GO:0055013">
    <property type="term" value="P:cardiac muscle cell development"/>
    <property type="evidence" value="ECO:0007669"/>
    <property type="project" value="UniProtKB-ARBA"/>
</dbReference>
<feature type="domain" description="Ig-like" evidence="4">
    <location>
        <begin position="4152"/>
        <end position="4241"/>
    </location>
</feature>
<dbReference type="FunFam" id="2.60.40.10:FF:000779">
    <property type="entry name" value="Titin b"/>
    <property type="match status" value="1"/>
</dbReference>
<feature type="domain" description="Ig-like" evidence="4">
    <location>
        <begin position="452"/>
        <end position="543"/>
    </location>
</feature>
<feature type="domain" description="Ig-like" evidence="4">
    <location>
        <begin position="4342"/>
        <end position="4430"/>
    </location>
</feature>
<feature type="domain" description="Ig-like" evidence="4">
    <location>
        <begin position="3000"/>
        <end position="3088"/>
    </location>
</feature>
<dbReference type="InterPro" id="IPR036179">
    <property type="entry name" value="Ig-like_dom_sf"/>
</dbReference>
<keyword evidence="6" id="KW-1185">Reference proteome</keyword>
<dbReference type="FunFam" id="2.60.40.10:FF:000107">
    <property type="entry name" value="Myosin, light chain kinase a"/>
    <property type="match status" value="3"/>
</dbReference>
<sequence>MVVSLDVLPLNLANPSMASREEEDKDLKIDLEVFEMPPRFIMPICDFRIPENSDAVFKCSVIGIPTPEVKWYKEYMCIEPDDAKYVISEETGSHTLKIRNVCLSDSATYRCRAVNYVGEAICRGFLTMGDSEMLALLSKKSKVTLSSVKEELVLRSKYSDSFFEFQVEEGPPRFIKGISDCSAPLGTAAYFQCLVRGSPRPTVYWYKGGRLVQGTRFSAEESGIGFHNLFITSLVKEDEGEYRCVAANKSGMAEAYFEQTKQQQKPALPNCKIDSKIIIIFPHTEFSSSLLSAEEEGPQTSSSGLQLSNRNETLELLSQPPVHSTKFDSKKEGSVPVFIKEVSNAEISIGDVAKLSVTVTGIAKPQIQWFFNGVMLTPSADYRFVFDGNDHSLIILFTKLEDEGEYTCIASNEYGQAICSAYLKINSKGEGFQEPESAEEKSLEKLKGPCPPYFLKELKPIHCAQGIPAIFEYTVLGEPAPTVLWFKENKQLCTNVYYTIIHNPDGSGTFIVNDPLKEDSGFYVCKAENVWGESTCAAELLVLLEDTHMTDAPCKATSTPEAPEDVPQTSLMVPAVEALDSEQEAAAFVKDTILKAALIAEEKQQLSYEHIVKTNELSSQVTLIAEQLQSTVMLEQDMPTPESISELLSISDTIHVQPIKEPPPNVQLHIVQPQDTLPKEDILMYQEPELQVVLSDTEKIFPSAMPIEEISSLTVESLQTLLAEPEGSYPQSSIEETPAHSYPTSVAEEVLLPKEKIVSSVDKEQRVILQKQEAQSALILNQSLAEGHVESFQGPDIMISRVPSEHTCTDGEILMESVDQLDSAKQDFAASVEEGKSLRFPLASEEKQVLLKEERSDSLAMPPNQTTEYKKEPMAINGVQEVQGSDLLSKESLLSGIPEEQRLNLKTQIRRALQAAVASEQLSLFSEWLRNIEQVEVKAIDFSQEPNCIMCTYFITSVKSLTEELTITIEGIDPQMANLKTELKEALCSMICEEMNILTAEETGIQKGATIDLQEEMDSFSNPQKVEAITEPEVESKYLVLKEEISYFKVESQAKAVGATTASAAVSDEKLDEIPKPSEEKEKSSEGGTEKAGTVEIQEAEGSSLREGGPDVQTPSVDTIAKEGDTVSLASSITNAKEVNWYFESKLVPSDEKFKCLQEQNTYTLVIDKVNREEHQGEYMCETLNDNGKAATSAKLTVVKRAAPVIRRRIEPLEVALGHLAKFTCEIHSAPNVRFQWFKAGREIYESDKCSVRSANYVSTLEILRTQVVDCGEYTCKASNEFGSVSCTATLTVTEAYPPAFLSRPKSVTTFVGKAAKFLCTVTGTPMIETIWQKDGVALSPSPNCGISDANNKHILELSNLTTQDRGVYSCKASNKFGADTCQAELVIIDKPHFIKELEPVQSAVNKKVHLECQADEDRKVTVTWSKNGQKLPPGKDYKICFEDKIASLEIPLAKLKDTGTYVCTASNEAGSSSSSATVTIRGKKCVNNISTPFSGVEPPSFVKKVDPSYLMLPGESARLHCKLKGSPVIQVTWFKNNKELTESNTVRMSFVNSEAVLDITDVKVEDSGNYSCEAVNDVGSDSCSAEIVIKEPPSFIKTLEPADIVRGTNALLQCEISGTGPFEVRWFKDKKQIRSSKKYRLFSQKSVVSLEIFSFNRADVGEYECVVANEAGKCGCLATRLLKEPPIFVKKVDDFTALAGQTVTLQAAVRGSEPISVTWMKGQKIIKEDGKIKMSFANGVAVLIIPDVQISFADKYTCLAENEAGSQTSVGELIVKEPAKIVERAELIQVTAGDPATLEYTVTGTPELKPKWYKDGRPLIASKKYRISFKNNVAQLKFYSTELHDSGQYTFEISNEVGSSSCETTFTVLDRDIAPFFTKPLRNVDGVVSGTCRLDCKIAGSLPMRVSWFKDGKEIASSDRYRIAFVEGTASLEISSIDMNDAGNFTCRATNSMGSKDCSGAVIVQEPPSFVTKLASKDVLPGSTICLKSTFQGSTPLTVRWFKGDKELVSGGNCYITKEALESSLELYVVKTSDSGTYTCTVSNVAGAVECSAKLFVKEPATFVEKLEPSQLLKKGDATQLACKVTGTPPIKITWFANDREIKESSKHKMSFVESTAVLTLKDVAIDDSGEYMCEAQNEAGSDHCGSILIVKESPYFTKEFKPIEVLKEYDVTLLAEVAGTPPFEITWFKDNTALRSGRKYKTFIQDQLVSLQILKFVAADTGEYQCRVTNEVGSNTCSAKVTLREPPAFVKKIESTSSLRGGTAAFQATLKGSLPITVTWLKDNDEITEDDNIRMTFENNVASLYLSGIEIKHDGKYVCQAKNDAGVQRCSALLSVKEPATIIEEAVSIDVTQRDPATLQVKFSGTKEITAKWFKDGQELTLGQKYKISVTDTVSILKIISTEKRDSGEYAFEVQNDVGRSSCKASINVLDLIIPPSFTKRLKKMDSIKGSFIDLECIVAGSHPMSIQWFKDDQEITASEKYKFSFHDNTAFLEISQLEGTDSGTYTCSATNKAGHNQCSGHLTVKEPPYFLEKPQSQDVNPNTRVQLKALVGGTAPMTIKWFKDNKELHSGAARSVWKDDTSTILEIFSAKAADVGTYICQLSNDVGTATSKATLFVKEPPHFIKKPSPVLVLRTGQSTTFECQITGTPEIRVSWYLDGNEITAIEKHGISFTDGLATFQISGARVENSGTYVCEARNDAGTASCSIELKVKEPPTVIRELKPVEVVKGSDVELECEVMGTSPFEVTWLKNNKEIRSSKKYTLTDRVSVFNLSINKCDPSDTGEYQCIVSNEGGSCSCSARVSLKEPPSFTKKIENVTTVLKSSATFQSTVAGSSPIFITWLKDDQILDEDDNVHISFVNNVATVQIRSVDNGHSGRYTCQAKNESGVERCYAFLLVQEPAHILEKPKSVDVTEKDPVTLECLVAGTPELIVKWFKDGRQIVPSRYFSMSFENNVARFRIQSVMKQDSGAYTFKVENDFGSSSCDAYLRVLDQNIPPSFTKKLSKMDKVLGSSIHMECKVSGSLPISAQWFKDGKEITTSAKYRLVCHENTVSLDVSNLELEDTANYTCKVSNVAGDEACSGILTVKEPPSFLVKPERQQAIPDSTVEFKAILKGTPPFKVKWFKDDVELASGPKYFIGLEGSTTFLNLYSVDASKTGQYTCQVTNDVGSDSCTTVLLVTEPPKFAKKLEATKIVKAGDSARLECKITGSPDIRVVWYRNEHELPASDKYRMAFIDSVAVIQMNSLDTEDSGDFICEAQNPAGSTSCSTKVIVKEPPVFSSFPPVVETLKNAEVSLECELLGTPPFEVVWYKDKRQLRSSKKYKITSKNFHASIHILSVNTSDIGEYHCKAQNEVGSDTCICTVKLKEPPRFVSKLNSLTVLAGEPAELQASIEGTQPISVQWLKEKEEVIRESENIRITFVENVATLQFAKAEPANAGKYICQIKNDGGMRENMATLTVLEPAVIVEKAGSMTVTAGETCNLECKVAGTPELSVEWYKDGKLLTSSQKHKFSFYNKISSLKILSIEKQDAGTYTFQVQNNVGKSSCTAVVDVSDRMVPPSFTRRLKDTVGVLGTSCILECKVAGSSPISVAWFHEKTKIVSGAKYQTTFSDNVCALQLNSLDSSDMGNYACVAANVAGSDECRAVLAVQEPPSFVKEPEPLEVLPGKNITFTSVIRGTPPFKVGWFRGARELVKGDRCNIYFEDTVAELELFNVDISQSGEYTCVVSNNAGQTSCTTRLFVKEPAVFVKKLSGHSIEPGKSIILESTYAGTLPISVTWKKDGVNITPSEKCNIVTTEKTCILEILNSTKGDAGQYSCEIENEAGRDVCEALVSTLEPPYFVTELKPLEASVGDSVSLQCQVAGTPEVTVSWYKGDTKLRSTPDYRTYFTNNVATLVFNKVNISDSGEYTCKAENSIGTASSKTVFRIQEPKKSPFFDIKPVSIDVIAGESADFECHVTEPPKFVKKLEASKVAKQGESIKLQCKISGSPEIKVLWFRNDGELHESWKYNMSFVDSVASLTVNEASTEDSGDYICEAHNSVGDASCSTALTIKAPPVFTQKPSPVGALKGSEVILQCEISGTPPFEVVWVKDRKQVRRSKKFKITSKNFDTSLHILNLEAADVGEYHCKAANEVGSDTCVCTVTFKEAPRFVKKLSDTSTLAGDAVELRAVVEGFQPITVVWLKDKGDIIRESENTRISFIDNVATLQLGSPEASNSGKYVCQIRNDAGMRECSAVLTVLEPARIIEKPEPMTVTTGNPFALECAVAGTPELSAKWFKDGRELSADSKHHITFVNKVASLKILCAEMSDKGLYSFEVKNSVGKSNCTVSVHVSDRVVPPSFIRKLKDTNAILGASVVLECRVSGSTPISVGWFQDGNEIVSGPKCQSSFSENVCTLNLSFLEPSDTGTYTCVATNVAGSDECSAVLTVQEPATFVKRLADFSVETGNPIVLEATFTGTPPILVSWMKNEFPLTQSRNCSITMTEKSTILEILDSTIEDYAQYSCLIENEAGQDICEALVSVLERKLPPSFARKLKDVQETLGFPVAFECRINGSEPLQVSWFKDGVLLKDDANLQTSFVHNVATLQILQTDQSHVGQYSCSASSPLGTASSSAKLILLEHEVPPFFDLKPESVDLALGESGSFKCHITGTAPIKITWAKDNREIRPGGNYKMTLVENTATLTVLKVGKGDAGQYTCYASNVAGKDSCSAHLGVQEPPRFIKKLEPSRIMKQGESTRYECKIGGSPEIKVLWYKDETEIQESSKFRMSFLDSVVVLEIHALTVEDSGDYTCEAHNAVGRASSSTSLKVKEPPVFRKKPHPVETLEGADVHLECELQGTPPFQVSWHKDKRELRSGKKYKIMSENFLTSIHILNVSAADIGEYQCKATNDVGGDTCVGSITLKAPPRFVKKPSDISAIVGEEVQLQAAIEGTEPISVVWFKDKGEIVRESDNIWTSYSENIATLQFSRAETANAGKYTCQIKNDAGMQECFATVSILEPAAIVEKPESIKVTTGDTCTLECMVTGTPELTTKWFKDAKELTSDSKYKISFFNKLSGLKIINVDPSDSGVYSFEVQNSVGKDSCTASVHVSDRTVPPSFTRKLKETNGLSGSSVVMECKVYGSPPISVSWFHEGNEISSGRKYQTTLTDNTCTLTVNVLEESDAGDYTCIATNVAGSAECSAPLTVREPPSFVQKPDPVDVLTGTNVTFTSLVKGTPPFSVSWFKGSSELVPGDRCNVSLEDSVAELELFDVDTSQSGEYTCIVSNEAGKASCTTHLYVKAPAKFVKKLNDYSLEKGKPLILEGTYTGTLPISVTWKKNGTNITPSQRCNITTTEKSAILEIPSSTLEDAGQYNCYIENASGKDSCSAQILILEPPYFVKQLEPVKVTVGDSASLQCQLAGTPEIGVSWYKGDTKLRPTTTYKMHFRNNVATLVFNQVDSNDSGEYICRAENSVGEVSSSTFLTVQGDCNIF</sequence>
<feature type="domain" description="Ig-like" evidence="4">
    <location>
        <begin position="5000"/>
        <end position="5091"/>
    </location>
</feature>
<feature type="domain" description="Ig-like" evidence="4">
    <location>
        <begin position="1779"/>
        <end position="1868"/>
    </location>
</feature>
<feature type="domain" description="Ig-like" evidence="4">
    <location>
        <begin position="5376"/>
        <end position="5464"/>
    </location>
</feature>
<dbReference type="FunFam" id="2.60.40.10:FF:000032">
    <property type="entry name" value="palladin isoform X1"/>
    <property type="match status" value="1"/>
</dbReference>
<feature type="domain" description="Ig-like" evidence="4">
    <location>
        <begin position="4720"/>
        <end position="4809"/>
    </location>
</feature>
<evidence type="ECO:0000259" key="4">
    <source>
        <dbReference type="PROSITE" id="PS50835"/>
    </source>
</evidence>
<feature type="domain" description="Ig-like" evidence="4">
    <location>
        <begin position="1110"/>
        <end position="1197"/>
    </location>
</feature>
<gene>
    <name evidence="5" type="ORF">J1605_005344</name>
</gene>
<feature type="domain" description="Ig-like" evidence="4">
    <location>
        <begin position="172"/>
        <end position="260"/>
    </location>
</feature>
<dbReference type="InterPro" id="IPR007110">
    <property type="entry name" value="Ig-like_dom"/>
</dbReference>
<feature type="domain" description="Ig-like" evidence="4">
    <location>
        <begin position="2156"/>
        <end position="2244"/>
    </location>
</feature>
<evidence type="ECO:0000256" key="1">
    <source>
        <dbReference type="ARBA" id="ARBA00023157"/>
    </source>
</evidence>
<protein>
    <recommendedName>
        <fullName evidence="4">Ig-like domain-containing protein</fullName>
    </recommendedName>
</protein>
<feature type="domain" description="Ig-like" evidence="4">
    <location>
        <begin position="3563"/>
        <end position="3651"/>
    </location>
</feature>
<feature type="domain" description="Ig-like" evidence="4">
    <location>
        <begin position="2718"/>
        <end position="2806"/>
    </location>
</feature>
<dbReference type="FunFam" id="2.60.40.10:FF:001500">
    <property type="entry name" value="Titin a"/>
    <property type="match status" value="1"/>
</dbReference>
<feature type="domain" description="Ig-like" evidence="4">
    <location>
        <begin position="1392"/>
        <end position="1480"/>
    </location>
</feature>
<evidence type="ECO:0000313" key="6">
    <source>
        <dbReference type="Proteomes" id="UP001159641"/>
    </source>
</evidence>
<name>A0AB34H8U5_ESCRO</name>
<dbReference type="InterPro" id="IPR013783">
    <property type="entry name" value="Ig-like_fold"/>
</dbReference>